<evidence type="ECO:0000313" key="3">
    <source>
        <dbReference type="Proteomes" id="UP000027142"/>
    </source>
</evidence>
<feature type="signal peptide" evidence="1">
    <location>
        <begin position="1"/>
        <end position="25"/>
    </location>
</feature>
<dbReference type="PATRIC" id="fig|1246626.3.peg.304"/>
<dbReference type="STRING" id="1246626.BleG1_0316"/>
<proteinExistence type="predicted"/>
<gene>
    <name evidence="2" type="ORF">BleG1_0316</name>
</gene>
<dbReference type="EMBL" id="CP003923">
    <property type="protein sequence ID" value="AIC92924.1"/>
    <property type="molecule type" value="Genomic_DNA"/>
</dbReference>
<dbReference type="KEGG" id="ble:BleG1_0316"/>
<dbReference type="Pfam" id="PF01547">
    <property type="entry name" value="SBP_bac_1"/>
    <property type="match status" value="1"/>
</dbReference>
<organism evidence="2 3">
    <name type="scientific">Shouchella lehensis G1</name>
    <dbReference type="NCBI Taxonomy" id="1246626"/>
    <lineage>
        <taxon>Bacteria</taxon>
        <taxon>Bacillati</taxon>
        <taxon>Bacillota</taxon>
        <taxon>Bacilli</taxon>
        <taxon>Bacillales</taxon>
        <taxon>Bacillaceae</taxon>
        <taxon>Shouchella</taxon>
    </lineage>
</organism>
<feature type="chain" id="PRO_5001584639" evidence="1">
    <location>
        <begin position="26"/>
        <end position="537"/>
    </location>
</feature>
<dbReference type="Gene3D" id="3.40.190.10">
    <property type="entry name" value="Periplasmic binding protein-like II"/>
    <property type="match status" value="2"/>
</dbReference>
<dbReference type="RefSeq" id="WP_244877272.1">
    <property type="nucleotide sequence ID" value="NZ_CP003923.1"/>
</dbReference>
<keyword evidence="1" id="KW-0732">Signal</keyword>
<accession>A0A060LYP7</accession>
<keyword evidence="3" id="KW-1185">Reference proteome</keyword>
<protein>
    <submittedName>
        <fullName evidence="2">Solute-binding protein</fullName>
    </submittedName>
</protein>
<reference evidence="2 3" key="1">
    <citation type="journal article" date="2014" name="Gene">
        <title>A comparative genomic analysis of the alkalitolerant soil bacterium Bacillus lehensis G1.</title>
        <authorList>
            <person name="Noor Y.M."/>
            <person name="Samsulrizal N.H."/>
            <person name="Jema'on N.A."/>
            <person name="Low K.O."/>
            <person name="Ramli A.N."/>
            <person name="Alias N.I."/>
            <person name="Damis S.I."/>
            <person name="Fuzi S.F."/>
            <person name="Isa M.N."/>
            <person name="Murad A.M."/>
            <person name="Raih M.F."/>
            <person name="Bakar F.D."/>
            <person name="Najimudin N."/>
            <person name="Mahadi N.M."/>
            <person name="Illias R.M."/>
        </authorList>
    </citation>
    <scope>NUCLEOTIDE SEQUENCE [LARGE SCALE GENOMIC DNA]</scope>
    <source>
        <strain evidence="2 3">G1</strain>
    </source>
</reference>
<name>A0A060LYP7_9BACI</name>
<dbReference type="SUPFAM" id="SSF53850">
    <property type="entry name" value="Periplasmic binding protein-like II"/>
    <property type="match status" value="1"/>
</dbReference>
<evidence type="ECO:0000313" key="2">
    <source>
        <dbReference type="EMBL" id="AIC92924.1"/>
    </source>
</evidence>
<dbReference type="HOGENOM" id="CLU_036804_0_0_9"/>
<dbReference type="PROSITE" id="PS51257">
    <property type="entry name" value="PROKAR_LIPOPROTEIN"/>
    <property type="match status" value="1"/>
</dbReference>
<dbReference type="eggNOG" id="COG1653">
    <property type="taxonomic scope" value="Bacteria"/>
</dbReference>
<dbReference type="Proteomes" id="UP000027142">
    <property type="component" value="Chromosome"/>
</dbReference>
<sequence>MKKKVLGFMSIIGVVMIAGCSSSGAEVSIEDLEEARYEIDPNTPAWQVDDEENVELTWYVNAEWFDRGFGEDVITKKLKEDLNLDITFVTGDDSNLNTLFSGGDLPDLITIFDGQSQAALRAPTWALPLRELADQYDPYFHQVAQEQTLDWYQLEDGFTYGYPSYSNTIDDYQADIIPGSDAFIIREDIYEALGEPDLSTPEQFINSLQQMKEAFPDVVPFAFRGFGSDGDVGSIGDTFQNHLGVPIADENSDWYNRNLDDSYLEWIRTFNEAYQLGLISDDNFSDDNTVFEEKVERGQYGSVFASGIAQLSGSLQTNVARDPDQRYIAVDGPKNSNGNEPTLNQAGLSGWTVTYITNKVSDPQKAIQLFTYLLSDEGQYLTTFGVEGETFDFNENGKAVLHEDVLQMRNDNPEEYKKSYRLGEFWFFGHDGFALEHGENEASVAVDQIQKWTKGKLKPQFLIENINPDQGTAEARSLVNIDSTWATTLASMIRAKDDREFDRLIDEYETFLETNNFAAVEVIRNEKMNENREKLGL</sequence>
<dbReference type="AlphaFoldDB" id="A0A060LYP7"/>
<dbReference type="InterPro" id="IPR006059">
    <property type="entry name" value="SBP"/>
</dbReference>
<evidence type="ECO:0000256" key="1">
    <source>
        <dbReference type="SAM" id="SignalP"/>
    </source>
</evidence>